<evidence type="ECO:0000313" key="3">
    <source>
        <dbReference type="Proteomes" id="UP000054047"/>
    </source>
</evidence>
<evidence type="ECO:0000313" key="2">
    <source>
        <dbReference type="EMBL" id="KIH60491.1"/>
    </source>
</evidence>
<feature type="region of interest" description="Disordered" evidence="1">
    <location>
        <begin position="226"/>
        <end position="255"/>
    </location>
</feature>
<reference evidence="2 3" key="1">
    <citation type="submission" date="2013-12" db="EMBL/GenBank/DDBJ databases">
        <title>Draft genome of the parsitic nematode Ancylostoma duodenale.</title>
        <authorList>
            <person name="Mitreva M."/>
        </authorList>
    </citation>
    <scope>NUCLEOTIDE SEQUENCE [LARGE SCALE GENOMIC DNA]</scope>
    <source>
        <strain evidence="2 3">Zhejiang</strain>
    </source>
</reference>
<sequence>MEFRKIGEKQYKEYADAGEKGVTKFFESTRKLISKLDHFFTKSKNIGEDKRQSYDSMKKAVRNVFSGLTEDQKMIASFIIYTYGVNFFPFLTDIWCMECIDSGDYLNGNGGYPGNNGGYPGNNGGYSGNNGGYPGSNGVYPGGNGGPYPGGPYPGNGGGYPGWPNNNAGPYPGNNNNNGVYPGGNGGFLGGNGNYPGANGGFPGHNGGYPGNNGGYPGGNGWFPGSGGYPGNGDRLPNTNGNRGPNFGNGHYGQK</sequence>
<keyword evidence="3" id="KW-1185">Reference proteome</keyword>
<dbReference type="OrthoDB" id="5870532at2759"/>
<evidence type="ECO:0000256" key="1">
    <source>
        <dbReference type="SAM" id="MobiDB-lite"/>
    </source>
</evidence>
<gene>
    <name evidence="2" type="ORF">ANCDUO_09259</name>
</gene>
<proteinExistence type="predicted"/>
<dbReference type="Proteomes" id="UP000054047">
    <property type="component" value="Unassembled WGS sequence"/>
</dbReference>
<protein>
    <recommendedName>
        <fullName evidence="4">SXP/RAL-2 family protein Ani s 5-like cation-binding domain-containing protein</fullName>
    </recommendedName>
</protein>
<evidence type="ECO:0008006" key="4">
    <source>
        <dbReference type="Google" id="ProtNLM"/>
    </source>
</evidence>
<accession>A0A0C2GTK5</accession>
<dbReference type="AlphaFoldDB" id="A0A0C2GTK5"/>
<dbReference type="EMBL" id="KN730904">
    <property type="protein sequence ID" value="KIH60491.1"/>
    <property type="molecule type" value="Genomic_DNA"/>
</dbReference>
<name>A0A0C2GTK5_9BILA</name>
<organism evidence="2 3">
    <name type="scientific">Ancylostoma duodenale</name>
    <dbReference type="NCBI Taxonomy" id="51022"/>
    <lineage>
        <taxon>Eukaryota</taxon>
        <taxon>Metazoa</taxon>
        <taxon>Ecdysozoa</taxon>
        <taxon>Nematoda</taxon>
        <taxon>Chromadorea</taxon>
        <taxon>Rhabditida</taxon>
        <taxon>Rhabditina</taxon>
        <taxon>Rhabditomorpha</taxon>
        <taxon>Strongyloidea</taxon>
        <taxon>Ancylostomatidae</taxon>
        <taxon>Ancylostomatinae</taxon>
        <taxon>Ancylostoma</taxon>
    </lineage>
</organism>